<evidence type="ECO:0000256" key="2">
    <source>
        <dbReference type="SAM" id="Phobius"/>
    </source>
</evidence>
<protein>
    <recommendedName>
        <fullName evidence="3">K+ potassium transporter integral membrane domain-containing protein</fullName>
    </recommendedName>
</protein>
<organism evidence="4">
    <name type="scientific">Ananas comosus var. bracteatus</name>
    <name type="common">red pineapple</name>
    <dbReference type="NCBI Taxonomy" id="296719"/>
    <lineage>
        <taxon>Eukaryota</taxon>
        <taxon>Viridiplantae</taxon>
        <taxon>Streptophyta</taxon>
        <taxon>Embryophyta</taxon>
        <taxon>Tracheophyta</taxon>
        <taxon>Spermatophyta</taxon>
        <taxon>Magnoliopsida</taxon>
        <taxon>Liliopsida</taxon>
        <taxon>Poales</taxon>
        <taxon>Bromeliaceae</taxon>
        <taxon>Bromelioideae</taxon>
        <taxon>Ananas</taxon>
    </lineage>
</organism>
<keyword evidence="2" id="KW-0812">Transmembrane</keyword>
<keyword evidence="2" id="KW-0472">Membrane</keyword>
<dbReference type="InterPro" id="IPR003855">
    <property type="entry name" value="K+_transporter"/>
</dbReference>
<keyword evidence="2" id="KW-1133">Transmembrane helix</keyword>
<name>A0A6V7PSM2_ANACO</name>
<dbReference type="GO" id="GO:0015079">
    <property type="term" value="F:potassium ion transmembrane transporter activity"/>
    <property type="evidence" value="ECO:0007669"/>
    <property type="project" value="InterPro"/>
</dbReference>
<evidence type="ECO:0000313" key="4">
    <source>
        <dbReference type="EMBL" id="CAD1833874.1"/>
    </source>
</evidence>
<accession>A0A6V7PSM2</accession>
<gene>
    <name evidence="4" type="ORF">CB5_LOCUS17085</name>
</gene>
<evidence type="ECO:0000256" key="1">
    <source>
        <dbReference type="ARBA" id="ARBA00008440"/>
    </source>
</evidence>
<feature type="transmembrane region" description="Helical" evidence="2">
    <location>
        <begin position="98"/>
        <end position="118"/>
    </location>
</feature>
<dbReference type="EMBL" id="LR862151">
    <property type="protein sequence ID" value="CAD1833874.1"/>
    <property type="molecule type" value="Genomic_DNA"/>
</dbReference>
<dbReference type="Pfam" id="PF02705">
    <property type="entry name" value="K_trans"/>
    <property type="match status" value="1"/>
</dbReference>
<proteinExistence type="inferred from homology"/>
<evidence type="ECO:0000259" key="3">
    <source>
        <dbReference type="Pfam" id="PF02705"/>
    </source>
</evidence>
<comment type="similarity">
    <text evidence="1">Belongs to the HAK/KUP transporter (TC 2.A.72.3) family.</text>
</comment>
<dbReference type="GO" id="GO:0016020">
    <property type="term" value="C:membrane"/>
    <property type="evidence" value="ECO:0007669"/>
    <property type="project" value="InterPro"/>
</dbReference>
<dbReference type="PANTHER" id="PTHR30540">
    <property type="entry name" value="OSMOTIC STRESS POTASSIUM TRANSPORTER"/>
    <property type="match status" value="1"/>
</dbReference>
<dbReference type="PANTHER" id="PTHR30540:SF94">
    <property type="entry name" value="POTASSIUM TRANSPORTER 5"/>
    <property type="match status" value="1"/>
</dbReference>
<feature type="transmembrane region" description="Helical" evidence="2">
    <location>
        <begin position="41"/>
        <end position="74"/>
    </location>
</feature>
<reference evidence="4" key="1">
    <citation type="submission" date="2020-07" db="EMBL/GenBank/DDBJ databases">
        <authorList>
            <person name="Lin J."/>
        </authorList>
    </citation>
    <scope>NUCLEOTIDE SEQUENCE</scope>
</reference>
<sequence>MFVLIGGIGFYNLFKYDVSVLRAFNPKYIVDYFKRNGKQGWLSLGGVVLCITVAVAASIIASQAMISGTFAIIWQSQSLGCFPRVKVMHTSAKYEGQVYISEINFVLAVACVIVTVVFRSTEKIGNAYDRVKDGNNSPIPSWNNVVPTLFLLHPLHKT</sequence>
<feature type="domain" description="K+ potassium transporter integral membrane" evidence="3">
    <location>
        <begin position="51"/>
        <end position="128"/>
    </location>
</feature>
<dbReference type="AlphaFoldDB" id="A0A6V7PSM2"/>
<dbReference type="InterPro" id="IPR053951">
    <property type="entry name" value="K_trans_N"/>
</dbReference>